<dbReference type="NCBIfam" id="TIGR01484">
    <property type="entry name" value="HAD-SF-IIB"/>
    <property type="match status" value="1"/>
</dbReference>
<name>A0A7J4XMA8_9BACE</name>
<dbReference type="InterPro" id="IPR036412">
    <property type="entry name" value="HAD-like_sf"/>
</dbReference>
<dbReference type="NCBIfam" id="TIGR00099">
    <property type="entry name" value="Cof-subfamily"/>
    <property type="match status" value="1"/>
</dbReference>
<accession>A0A7J4XMA8</accession>
<dbReference type="RefSeq" id="WP_130058084.1">
    <property type="nucleotide sequence ID" value="NZ_JADNPJ010000003.1"/>
</dbReference>
<dbReference type="GO" id="GO:0000287">
    <property type="term" value="F:magnesium ion binding"/>
    <property type="evidence" value="ECO:0007669"/>
    <property type="project" value="TreeGrafter"/>
</dbReference>
<dbReference type="InterPro" id="IPR006379">
    <property type="entry name" value="HAD-SF_hydro_IIB"/>
</dbReference>
<dbReference type="SFLD" id="SFLDS00003">
    <property type="entry name" value="Haloacid_Dehalogenase"/>
    <property type="match status" value="1"/>
</dbReference>
<dbReference type="Gene3D" id="3.30.1240.10">
    <property type="match status" value="1"/>
</dbReference>
<dbReference type="SFLD" id="SFLDG01140">
    <property type="entry name" value="C2.B:_Phosphomannomutase_and_P"/>
    <property type="match status" value="1"/>
</dbReference>
<dbReference type="AlphaFoldDB" id="A0A7J4XMA8"/>
<sequence length="271" mass="30430">MNYKLLVLDLDGTLTNTKKEITLRNREILIQAQQQGTRLVLASGRPTYGIVPLANQLQMNQFEGYILSYNGGEIIDWKTHEILYSNVLPDTAIPQLYECAKRNGLAILTYDKEYIITENPEDEYVKKEAFLNKMQIRETNDFLADIRLPLPKCLIVGEPDKLIAVESELSLLMQGTISVYRSEPYFLELVPPGIDKARSLAVLLEKLNMKKEEMVAIGDGYNDLSMIKFAGLGVAMGNAQEPVKKAADYITLSNDEDGVAVVVERFFSASK</sequence>
<protein>
    <submittedName>
        <fullName evidence="1">HAD family phosphatase</fullName>
    </submittedName>
</protein>
<dbReference type="Pfam" id="PF08282">
    <property type="entry name" value="Hydrolase_3"/>
    <property type="match status" value="1"/>
</dbReference>
<dbReference type="GO" id="GO:0005829">
    <property type="term" value="C:cytosol"/>
    <property type="evidence" value="ECO:0007669"/>
    <property type="project" value="TreeGrafter"/>
</dbReference>
<organism evidence="1 2">
    <name type="scientific">Bacteroides salyersiae</name>
    <dbReference type="NCBI Taxonomy" id="291644"/>
    <lineage>
        <taxon>Bacteria</taxon>
        <taxon>Pseudomonadati</taxon>
        <taxon>Bacteroidota</taxon>
        <taxon>Bacteroidia</taxon>
        <taxon>Bacteroidales</taxon>
        <taxon>Bacteroidaceae</taxon>
        <taxon>Bacteroides</taxon>
    </lineage>
</organism>
<dbReference type="PRINTS" id="PR00119">
    <property type="entry name" value="CATATPASE"/>
</dbReference>
<reference evidence="1 2" key="1">
    <citation type="journal article" date="2019" name="Nat. Med.">
        <title>A library of human gut bacterial isolates paired with longitudinal multiomics data enables mechanistic microbiome research.</title>
        <authorList>
            <person name="Poyet M."/>
            <person name="Groussin M."/>
            <person name="Gibbons S.M."/>
            <person name="Avila-Pacheco J."/>
            <person name="Jiang X."/>
            <person name="Kearney S.M."/>
            <person name="Perrotta A.R."/>
            <person name="Berdy B."/>
            <person name="Zhao S."/>
            <person name="Lieberman T.D."/>
            <person name="Swanson P.K."/>
            <person name="Smith M."/>
            <person name="Roesemann S."/>
            <person name="Alexander J.E."/>
            <person name="Rich S.A."/>
            <person name="Livny J."/>
            <person name="Vlamakis H."/>
            <person name="Clish C."/>
            <person name="Bullock K."/>
            <person name="Deik A."/>
            <person name="Scott J."/>
            <person name="Pierce K.A."/>
            <person name="Xavier R.J."/>
            <person name="Alm E.J."/>
        </authorList>
    </citation>
    <scope>NUCLEOTIDE SEQUENCE [LARGE SCALE GENOMIC DNA]</scope>
    <source>
        <strain evidence="1 2">BIOML-A10</strain>
    </source>
</reference>
<evidence type="ECO:0000313" key="1">
    <source>
        <dbReference type="EMBL" id="KAA3768519.1"/>
    </source>
</evidence>
<dbReference type="Gene3D" id="3.40.50.1000">
    <property type="entry name" value="HAD superfamily/HAD-like"/>
    <property type="match status" value="1"/>
</dbReference>
<proteinExistence type="predicted"/>
<comment type="caution">
    <text evidence="1">The sequence shown here is derived from an EMBL/GenBank/DDBJ whole genome shotgun (WGS) entry which is preliminary data.</text>
</comment>
<dbReference type="Proteomes" id="UP000422221">
    <property type="component" value="Unassembled WGS sequence"/>
</dbReference>
<dbReference type="GO" id="GO:0016791">
    <property type="term" value="F:phosphatase activity"/>
    <property type="evidence" value="ECO:0007669"/>
    <property type="project" value="UniProtKB-ARBA"/>
</dbReference>
<dbReference type="InterPro" id="IPR023214">
    <property type="entry name" value="HAD_sf"/>
</dbReference>
<dbReference type="InterPro" id="IPR000150">
    <property type="entry name" value="Cof"/>
</dbReference>
<dbReference type="CDD" id="cd07516">
    <property type="entry name" value="HAD_Pase"/>
    <property type="match status" value="1"/>
</dbReference>
<dbReference type="EMBL" id="VWMK01000003">
    <property type="protein sequence ID" value="KAA3768519.1"/>
    <property type="molecule type" value="Genomic_DNA"/>
</dbReference>
<dbReference type="PANTHER" id="PTHR10000:SF8">
    <property type="entry name" value="HAD SUPERFAMILY HYDROLASE-LIKE, TYPE 3"/>
    <property type="match status" value="1"/>
</dbReference>
<gene>
    <name evidence="1" type="ORF">F3F73_04250</name>
</gene>
<dbReference type="SFLD" id="SFLDG01144">
    <property type="entry name" value="C2.B.4:_PGP_Like"/>
    <property type="match status" value="1"/>
</dbReference>
<evidence type="ECO:0000313" key="2">
    <source>
        <dbReference type="Proteomes" id="UP000422221"/>
    </source>
</evidence>
<dbReference type="SUPFAM" id="SSF56784">
    <property type="entry name" value="HAD-like"/>
    <property type="match status" value="1"/>
</dbReference>
<dbReference type="PANTHER" id="PTHR10000">
    <property type="entry name" value="PHOSPHOSERINE PHOSPHATASE"/>
    <property type="match status" value="1"/>
</dbReference>
<dbReference type="PROSITE" id="PS01229">
    <property type="entry name" value="COF_2"/>
    <property type="match status" value="1"/>
</dbReference>